<dbReference type="EMBL" id="MN738894">
    <property type="protein sequence ID" value="QHT30255.1"/>
    <property type="molecule type" value="Genomic_DNA"/>
</dbReference>
<sequence length="164" mass="18945">MGSSASVMKSKLIKPDDCSQENWKQILRLFDRLDSDGTQSIEDGELMGNIAILHVDNNIKRLRDNKRALVNKLEFAKEKILSDLEINIKKLRKEAEESIKILTDDNYKITTGTDASIAVLNNMTLEEKSQKIRKAICGNKDCIEFWDFYNYMKTRTDDIPNIIW</sequence>
<accession>A0A6C0ESI8</accession>
<evidence type="ECO:0000256" key="1">
    <source>
        <dbReference type="SAM" id="Coils"/>
    </source>
</evidence>
<dbReference type="PROSITE" id="PS00018">
    <property type="entry name" value="EF_HAND_1"/>
    <property type="match status" value="1"/>
</dbReference>
<organism evidence="2">
    <name type="scientific">viral metagenome</name>
    <dbReference type="NCBI Taxonomy" id="1070528"/>
    <lineage>
        <taxon>unclassified sequences</taxon>
        <taxon>metagenomes</taxon>
        <taxon>organismal metagenomes</taxon>
    </lineage>
</organism>
<reference evidence="2" key="1">
    <citation type="journal article" date="2020" name="Nature">
        <title>Giant virus diversity and host interactions through global metagenomics.</title>
        <authorList>
            <person name="Schulz F."/>
            <person name="Roux S."/>
            <person name="Paez-Espino D."/>
            <person name="Jungbluth S."/>
            <person name="Walsh D.A."/>
            <person name="Denef V.J."/>
            <person name="McMahon K.D."/>
            <person name="Konstantinidis K.T."/>
            <person name="Eloe-Fadrosh E.A."/>
            <person name="Kyrpides N.C."/>
            <person name="Woyke T."/>
        </authorList>
    </citation>
    <scope>NUCLEOTIDE SEQUENCE</scope>
    <source>
        <strain evidence="2">GVMAG-M-3300009149-34</strain>
    </source>
</reference>
<proteinExistence type="predicted"/>
<evidence type="ECO:0008006" key="3">
    <source>
        <dbReference type="Google" id="ProtNLM"/>
    </source>
</evidence>
<name>A0A6C0ESI8_9ZZZZ</name>
<dbReference type="AlphaFoldDB" id="A0A6C0ESI8"/>
<evidence type="ECO:0000313" key="2">
    <source>
        <dbReference type="EMBL" id="QHT30255.1"/>
    </source>
</evidence>
<feature type="coiled-coil region" evidence="1">
    <location>
        <begin position="59"/>
        <end position="101"/>
    </location>
</feature>
<dbReference type="InterPro" id="IPR018247">
    <property type="entry name" value="EF_Hand_1_Ca_BS"/>
</dbReference>
<keyword evidence="1" id="KW-0175">Coiled coil</keyword>
<protein>
    <recommendedName>
        <fullName evidence="3">EF-hand domain-containing protein</fullName>
    </recommendedName>
</protein>